<organism evidence="2 3">
    <name type="scientific">Anaerocolumna xylanovorans DSM 12503</name>
    <dbReference type="NCBI Taxonomy" id="1121345"/>
    <lineage>
        <taxon>Bacteria</taxon>
        <taxon>Bacillati</taxon>
        <taxon>Bacillota</taxon>
        <taxon>Clostridia</taxon>
        <taxon>Lachnospirales</taxon>
        <taxon>Lachnospiraceae</taxon>
        <taxon>Anaerocolumna</taxon>
    </lineage>
</organism>
<dbReference type="InterPro" id="IPR058705">
    <property type="entry name" value="A_ENA"/>
</dbReference>
<dbReference type="AlphaFoldDB" id="A0A1M7YC31"/>
<keyword evidence="2" id="KW-0176">Collagen</keyword>
<feature type="region of interest" description="Disordered" evidence="1">
    <location>
        <begin position="120"/>
        <end position="141"/>
    </location>
</feature>
<dbReference type="STRING" id="1121345.SAMN02745217_02634"/>
<dbReference type="RefSeq" id="WP_073589315.1">
    <property type="nucleotide sequence ID" value="NZ_FRFD01000007.1"/>
</dbReference>
<dbReference type="Proteomes" id="UP000184612">
    <property type="component" value="Unassembled WGS sequence"/>
</dbReference>
<sequence>MSIPNFPDISPDITREKALNMILASIALEEVGLSHIINAEGEKIQYVINELEKKTGSCASVEDILSVNKSVESLIDTLMQMQVFLKNKMESVLDVMTSEIGPTGPTGPTGCPGPIGPIGPIGPTGKQGPRGQRGEKGDTGPIGPVGPPGPACQSFACISSFKEACIDSTWNCMTLFKWRVNFSSDNCFCPTLSPDCSYILLKGGAYYLITLTLNITGQNNQQKKNLDISINLCENSQTTEVFRIYRPFTACASTPVTVSAGNFLIHTLDFSEESSLSVCLISPYSVTTGQAELTVIEFPC</sequence>
<dbReference type="Pfam" id="PF26595">
    <property type="entry name" value="A_ENA"/>
    <property type="match status" value="1"/>
</dbReference>
<evidence type="ECO:0000256" key="1">
    <source>
        <dbReference type="SAM" id="MobiDB-lite"/>
    </source>
</evidence>
<evidence type="ECO:0000313" key="3">
    <source>
        <dbReference type="Proteomes" id="UP000184612"/>
    </source>
</evidence>
<proteinExistence type="predicted"/>
<reference evidence="2 3" key="1">
    <citation type="submission" date="2016-12" db="EMBL/GenBank/DDBJ databases">
        <authorList>
            <person name="Song W.-J."/>
            <person name="Kurnit D.M."/>
        </authorList>
    </citation>
    <scope>NUCLEOTIDE SEQUENCE [LARGE SCALE GENOMIC DNA]</scope>
    <source>
        <strain evidence="2 3">DSM 12503</strain>
    </source>
</reference>
<dbReference type="PANTHER" id="PTHR24637:SF421">
    <property type="entry name" value="CUTICLE COLLAGEN DPY-2"/>
    <property type="match status" value="1"/>
</dbReference>
<protein>
    <submittedName>
        <fullName evidence="2">Collagen triple helix repeat-containing protein</fullName>
    </submittedName>
</protein>
<dbReference type="PANTHER" id="PTHR24637">
    <property type="entry name" value="COLLAGEN"/>
    <property type="match status" value="1"/>
</dbReference>
<dbReference type="EMBL" id="FRFD01000007">
    <property type="protein sequence ID" value="SHO50202.1"/>
    <property type="molecule type" value="Genomic_DNA"/>
</dbReference>
<evidence type="ECO:0000313" key="2">
    <source>
        <dbReference type="EMBL" id="SHO50202.1"/>
    </source>
</evidence>
<dbReference type="Pfam" id="PF01391">
    <property type="entry name" value="Collagen"/>
    <property type="match status" value="1"/>
</dbReference>
<name>A0A1M7YC31_9FIRM</name>
<keyword evidence="3" id="KW-1185">Reference proteome</keyword>
<gene>
    <name evidence="2" type="ORF">SAMN02745217_02634</name>
</gene>
<dbReference type="InterPro" id="IPR008160">
    <property type="entry name" value="Collagen"/>
</dbReference>
<accession>A0A1M7YC31</accession>